<accession>A0A2W5NVY3</accession>
<gene>
    <name evidence="1" type="ORF">DI555_12315</name>
</gene>
<protein>
    <submittedName>
        <fullName evidence="1">Uncharacterized protein</fullName>
    </submittedName>
</protein>
<reference evidence="1 2" key="1">
    <citation type="submission" date="2017-08" db="EMBL/GenBank/DDBJ databases">
        <title>Infants hospitalized years apart are colonized by the same room-sourced microbial strains.</title>
        <authorList>
            <person name="Brooks B."/>
            <person name="Olm M.R."/>
            <person name="Firek B.A."/>
            <person name="Baker R."/>
            <person name="Thomas B.C."/>
            <person name="Morowitz M.J."/>
            <person name="Banfield J.F."/>
        </authorList>
    </citation>
    <scope>NUCLEOTIDE SEQUENCE [LARGE SCALE GENOMIC DNA]</scope>
    <source>
        <strain evidence="1">S2_005_002_R2_33</strain>
    </source>
</reference>
<evidence type="ECO:0000313" key="1">
    <source>
        <dbReference type="EMBL" id="PZQ54795.1"/>
    </source>
</evidence>
<dbReference type="EMBL" id="QFPX01000008">
    <property type="protein sequence ID" value="PZQ54795.1"/>
    <property type="molecule type" value="Genomic_DNA"/>
</dbReference>
<proteinExistence type="predicted"/>
<organism evidence="1 2">
    <name type="scientific">Novosphingobium pentaromativorans</name>
    <dbReference type="NCBI Taxonomy" id="205844"/>
    <lineage>
        <taxon>Bacteria</taxon>
        <taxon>Pseudomonadati</taxon>
        <taxon>Pseudomonadota</taxon>
        <taxon>Alphaproteobacteria</taxon>
        <taxon>Sphingomonadales</taxon>
        <taxon>Sphingomonadaceae</taxon>
        <taxon>Novosphingobium</taxon>
    </lineage>
</organism>
<name>A0A2W5NVY3_9SPHN</name>
<dbReference type="AlphaFoldDB" id="A0A2W5NVY3"/>
<evidence type="ECO:0000313" key="2">
    <source>
        <dbReference type="Proteomes" id="UP000249082"/>
    </source>
</evidence>
<sequence length="327" mass="34920">MGKVHEDLRALARSDEAWAQGQRELARIVSEWRALPHVAPVLTALDRFGRGTALEACAPLAALFGADGDPAGAFVDALMTRGVTALADLPLGQMPFRHAHRQEADTLLLAHSGTATLALAVYDGESLRRQPEPRTVQFAPMEVWWRVLSGGGRAERIACPAPSLLPGPLLPGTPVELRPGTVLHRDGAREAIQVRGVEGSLVILRLQRLASLHEPVRAFALADGALQGQSAPTAEFNRLELAMAVLVGLGRQDAVPVLSRIAHGTGPAALRWQALRAILAMDTRAGLVLLGAMAAGEDGDLAQPARDLHRALVAQWPELEKVAQWRG</sequence>
<comment type="caution">
    <text evidence="1">The sequence shown here is derived from an EMBL/GenBank/DDBJ whole genome shotgun (WGS) entry which is preliminary data.</text>
</comment>
<dbReference type="Proteomes" id="UP000249082">
    <property type="component" value="Unassembled WGS sequence"/>
</dbReference>